<comment type="caution">
    <text evidence="1">The sequence shown here is derived from an EMBL/GenBank/DDBJ whole genome shotgun (WGS) entry which is preliminary data.</text>
</comment>
<accession>A0A1J8QYY7</accession>
<proteinExistence type="predicted"/>
<dbReference type="Proteomes" id="UP000183567">
    <property type="component" value="Unassembled WGS sequence"/>
</dbReference>
<sequence length="21" mass="2458">MSTSSLWLERSRLDGMTYVPQ</sequence>
<name>A0A1J8QYY7_9AGAM</name>
<protein>
    <submittedName>
        <fullName evidence="1">Uncharacterized protein</fullName>
    </submittedName>
</protein>
<organism evidence="1 2">
    <name type="scientific">Rhizopogon vesiculosus</name>
    <dbReference type="NCBI Taxonomy" id="180088"/>
    <lineage>
        <taxon>Eukaryota</taxon>
        <taxon>Fungi</taxon>
        <taxon>Dikarya</taxon>
        <taxon>Basidiomycota</taxon>
        <taxon>Agaricomycotina</taxon>
        <taxon>Agaricomycetes</taxon>
        <taxon>Agaricomycetidae</taxon>
        <taxon>Boletales</taxon>
        <taxon>Suillineae</taxon>
        <taxon>Rhizopogonaceae</taxon>
        <taxon>Rhizopogon</taxon>
    </lineage>
</organism>
<reference evidence="1 2" key="1">
    <citation type="submission" date="2016-03" db="EMBL/GenBank/DDBJ databases">
        <title>Comparative genomics of the ectomycorrhizal sister species Rhizopogon vinicolor and Rhizopogon vesiculosus (Basidiomycota: Boletales) reveals a divergence of the mating type B locus.</title>
        <authorList>
            <person name="Mujic A.B."/>
            <person name="Kuo A."/>
            <person name="Tritt A."/>
            <person name="Lipzen A."/>
            <person name="Chen C."/>
            <person name="Johnson J."/>
            <person name="Sharma A."/>
            <person name="Barry K."/>
            <person name="Grigoriev I.V."/>
            <person name="Spatafora J.W."/>
        </authorList>
    </citation>
    <scope>NUCLEOTIDE SEQUENCE [LARGE SCALE GENOMIC DNA]</scope>
    <source>
        <strain evidence="1 2">AM-OR11-056</strain>
    </source>
</reference>
<keyword evidence="2" id="KW-1185">Reference proteome</keyword>
<dbReference type="AlphaFoldDB" id="A0A1J8QYY7"/>
<evidence type="ECO:0000313" key="1">
    <source>
        <dbReference type="EMBL" id="OJA14698.1"/>
    </source>
</evidence>
<gene>
    <name evidence="1" type="ORF">AZE42_09978</name>
</gene>
<dbReference type="EMBL" id="LVVM01003531">
    <property type="protein sequence ID" value="OJA14698.1"/>
    <property type="molecule type" value="Genomic_DNA"/>
</dbReference>
<evidence type="ECO:0000313" key="2">
    <source>
        <dbReference type="Proteomes" id="UP000183567"/>
    </source>
</evidence>